<dbReference type="OrthoDB" id="596910at2"/>
<dbReference type="InterPro" id="IPR051783">
    <property type="entry name" value="NAD(P)-dependent_oxidoreduct"/>
</dbReference>
<dbReference type="InterPro" id="IPR036291">
    <property type="entry name" value="NAD(P)-bd_dom_sf"/>
</dbReference>
<gene>
    <name evidence="2" type="ORF">E6C50_14620</name>
</gene>
<dbReference type="PANTHER" id="PTHR48079">
    <property type="entry name" value="PROTEIN YEEZ"/>
    <property type="match status" value="1"/>
</dbReference>
<evidence type="ECO:0000259" key="1">
    <source>
        <dbReference type="Pfam" id="PF01370"/>
    </source>
</evidence>
<dbReference type="EMBL" id="SSNZ01000008">
    <property type="protein sequence ID" value="THF48513.1"/>
    <property type="molecule type" value="Genomic_DNA"/>
</dbReference>
<accession>A0A4S3ZS88</accession>
<organism evidence="2 3">
    <name type="scientific">Flavobacterium supellecticarium</name>
    <dbReference type="NCBI Taxonomy" id="2565924"/>
    <lineage>
        <taxon>Bacteria</taxon>
        <taxon>Pseudomonadati</taxon>
        <taxon>Bacteroidota</taxon>
        <taxon>Flavobacteriia</taxon>
        <taxon>Flavobacteriales</taxon>
        <taxon>Flavobacteriaceae</taxon>
        <taxon>Flavobacterium</taxon>
    </lineage>
</organism>
<dbReference type="InterPro" id="IPR001509">
    <property type="entry name" value="Epimerase_deHydtase"/>
</dbReference>
<proteinExistence type="predicted"/>
<protein>
    <submittedName>
        <fullName evidence="2">NAD-dependent epimerase/dehydratase family protein</fullName>
    </submittedName>
</protein>
<dbReference type="AlphaFoldDB" id="A0A4S3ZS88"/>
<dbReference type="GO" id="GO:0005737">
    <property type="term" value="C:cytoplasm"/>
    <property type="evidence" value="ECO:0007669"/>
    <property type="project" value="TreeGrafter"/>
</dbReference>
<comment type="caution">
    <text evidence="2">The sequence shown here is derived from an EMBL/GenBank/DDBJ whole genome shotgun (WGS) entry which is preliminary data.</text>
</comment>
<evidence type="ECO:0000313" key="2">
    <source>
        <dbReference type="EMBL" id="THF48513.1"/>
    </source>
</evidence>
<name>A0A4S3ZS88_9FLAO</name>
<feature type="domain" description="NAD-dependent epimerase/dehydratase" evidence="1">
    <location>
        <begin position="2"/>
        <end position="228"/>
    </location>
</feature>
<sequence>MILVTGGTGLVGAYLLLELLRKEDRVRAIYRTEANITLTRRLFETHQQLESFDRIEWLQADITDIPQLEKAFRDIDYVYHCAALISFDPKDEEKLRKTNIEGTANIVNCALHFKVQKLCYVSSIAALGDAPEGQSVITEETDWNPEKLHGDYAITKFGAEMEVWRASQEGLDVVIVNPGIIFGSGFWNNGSGQIFKQIASGFPFYSKGVTGVIAVEDVVKIMISLMDSSVSRKRFTLVAENLSLEKILFTIADGMSKKRPSFYAGPLATAIAWRLDWLFSTVFFQKRSFTKATAKSAHSQETFSPKKIVQQLDYSFTPMESYLYDLAKRYITEHRQV</sequence>
<dbReference type="Pfam" id="PF01370">
    <property type="entry name" value="Epimerase"/>
    <property type="match status" value="1"/>
</dbReference>
<dbReference type="Gene3D" id="3.40.50.720">
    <property type="entry name" value="NAD(P)-binding Rossmann-like Domain"/>
    <property type="match status" value="1"/>
</dbReference>
<dbReference type="PANTHER" id="PTHR48079:SF6">
    <property type="entry name" value="NAD(P)-BINDING DOMAIN-CONTAINING PROTEIN-RELATED"/>
    <property type="match status" value="1"/>
</dbReference>
<keyword evidence="3" id="KW-1185">Reference proteome</keyword>
<dbReference type="RefSeq" id="WP_136403976.1">
    <property type="nucleotide sequence ID" value="NZ_SSNZ01000008.1"/>
</dbReference>
<dbReference type="GO" id="GO:0004029">
    <property type="term" value="F:aldehyde dehydrogenase (NAD+) activity"/>
    <property type="evidence" value="ECO:0007669"/>
    <property type="project" value="TreeGrafter"/>
</dbReference>
<dbReference type="Proteomes" id="UP000307507">
    <property type="component" value="Unassembled WGS sequence"/>
</dbReference>
<dbReference type="SUPFAM" id="SSF51735">
    <property type="entry name" value="NAD(P)-binding Rossmann-fold domains"/>
    <property type="match status" value="1"/>
</dbReference>
<evidence type="ECO:0000313" key="3">
    <source>
        <dbReference type="Proteomes" id="UP000307507"/>
    </source>
</evidence>
<reference evidence="2 3" key="1">
    <citation type="submission" date="2019-04" db="EMBL/GenBank/DDBJ databases">
        <title>Flavobacterium sp. nov. isolated from construction timber.</title>
        <authorList>
            <person name="Lin S.-Y."/>
            <person name="Chang C.-T."/>
            <person name="Young C.-C."/>
        </authorList>
    </citation>
    <scope>NUCLEOTIDE SEQUENCE [LARGE SCALE GENOMIC DNA]</scope>
    <source>
        <strain evidence="2 3">CC-CTC003</strain>
    </source>
</reference>